<dbReference type="AlphaFoldDB" id="A0AAE8MD19"/>
<organism evidence="1 2">
    <name type="scientific">Fusarium torulosum</name>
    <dbReference type="NCBI Taxonomy" id="33205"/>
    <lineage>
        <taxon>Eukaryota</taxon>
        <taxon>Fungi</taxon>
        <taxon>Dikarya</taxon>
        <taxon>Ascomycota</taxon>
        <taxon>Pezizomycotina</taxon>
        <taxon>Sordariomycetes</taxon>
        <taxon>Hypocreomycetidae</taxon>
        <taxon>Hypocreales</taxon>
        <taxon>Nectriaceae</taxon>
        <taxon>Fusarium</taxon>
    </lineage>
</organism>
<reference evidence="1" key="1">
    <citation type="submission" date="2018-03" db="EMBL/GenBank/DDBJ databases">
        <authorList>
            <person name="Guldener U."/>
        </authorList>
    </citation>
    <scope>NUCLEOTIDE SEQUENCE</scope>
</reference>
<dbReference type="EMBL" id="ONZP01000304">
    <property type="protein sequence ID" value="SPJ80190.1"/>
    <property type="molecule type" value="Genomic_DNA"/>
</dbReference>
<gene>
    <name evidence="1" type="ORF">FTOL_08582</name>
</gene>
<proteinExistence type="predicted"/>
<protein>
    <submittedName>
        <fullName evidence="1">Uncharacterized protein</fullName>
    </submittedName>
</protein>
<comment type="caution">
    <text evidence="1">The sequence shown here is derived from an EMBL/GenBank/DDBJ whole genome shotgun (WGS) entry which is preliminary data.</text>
</comment>
<name>A0AAE8MD19_9HYPO</name>
<evidence type="ECO:0000313" key="2">
    <source>
        <dbReference type="Proteomes" id="UP001187734"/>
    </source>
</evidence>
<accession>A0AAE8MD19</accession>
<keyword evidence="2" id="KW-1185">Reference proteome</keyword>
<sequence length="73" mass="7755">MDHGILIRGGKHGHSPSEHLWPILRGRTPQGGGYGDHSSILKGMVSANDLGSLKFASAGIEKAAVDYDDLEKT</sequence>
<dbReference type="Proteomes" id="UP001187734">
    <property type="component" value="Unassembled WGS sequence"/>
</dbReference>
<evidence type="ECO:0000313" key="1">
    <source>
        <dbReference type="EMBL" id="SPJ80190.1"/>
    </source>
</evidence>